<comment type="caution">
    <text evidence="12">The sequence shown here is derived from an EMBL/GenBank/DDBJ whole genome shotgun (WGS) entry which is preliminary data.</text>
</comment>
<dbReference type="InterPro" id="IPR020846">
    <property type="entry name" value="MFS_dom"/>
</dbReference>
<dbReference type="AlphaFoldDB" id="A0A640SQM1"/>
<feature type="transmembrane region" description="Helical" evidence="10">
    <location>
        <begin position="404"/>
        <end position="423"/>
    </location>
</feature>
<comment type="subcellular location">
    <subcellularLocation>
        <location evidence="1">Cell membrane</location>
        <topology evidence="1">Multi-pass membrane protein</topology>
    </subcellularLocation>
</comment>
<evidence type="ECO:0000256" key="1">
    <source>
        <dbReference type="ARBA" id="ARBA00004651"/>
    </source>
</evidence>
<keyword evidence="7 10" id="KW-0472">Membrane</keyword>
<evidence type="ECO:0000256" key="7">
    <source>
        <dbReference type="ARBA" id="ARBA00023136"/>
    </source>
</evidence>
<organism evidence="12 13">
    <name type="scientific">Streptomyces glebosus</name>
    <dbReference type="NCBI Taxonomy" id="249580"/>
    <lineage>
        <taxon>Bacteria</taxon>
        <taxon>Bacillati</taxon>
        <taxon>Actinomycetota</taxon>
        <taxon>Actinomycetes</taxon>
        <taxon>Kitasatosporales</taxon>
        <taxon>Streptomycetaceae</taxon>
        <taxon>Streptomyces</taxon>
    </lineage>
</organism>
<keyword evidence="8" id="KW-0046">Antibiotic resistance</keyword>
<evidence type="ECO:0000256" key="9">
    <source>
        <dbReference type="SAM" id="MobiDB-lite"/>
    </source>
</evidence>
<evidence type="ECO:0000256" key="2">
    <source>
        <dbReference type="ARBA" id="ARBA00008537"/>
    </source>
</evidence>
<feature type="transmembrane region" description="Helical" evidence="10">
    <location>
        <begin position="361"/>
        <end position="383"/>
    </location>
</feature>
<dbReference type="Gene3D" id="1.20.1250.20">
    <property type="entry name" value="MFS general substrate transporter like domains"/>
    <property type="match status" value="1"/>
</dbReference>
<feature type="transmembrane region" description="Helical" evidence="10">
    <location>
        <begin position="233"/>
        <end position="254"/>
    </location>
</feature>
<dbReference type="Pfam" id="PF07690">
    <property type="entry name" value="MFS_1"/>
    <property type="match status" value="1"/>
</dbReference>
<feature type="transmembrane region" description="Helical" evidence="10">
    <location>
        <begin position="83"/>
        <end position="102"/>
    </location>
</feature>
<feature type="region of interest" description="Disordered" evidence="9">
    <location>
        <begin position="465"/>
        <end position="484"/>
    </location>
</feature>
<evidence type="ECO:0000259" key="11">
    <source>
        <dbReference type="PROSITE" id="PS50850"/>
    </source>
</evidence>
<keyword evidence="4" id="KW-1003">Cell membrane</keyword>
<dbReference type="InterPro" id="IPR011701">
    <property type="entry name" value="MFS"/>
</dbReference>
<keyword evidence="3" id="KW-0813">Transport</keyword>
<evidence type="ECO:0000313" key="13">
    <source>
        <dbReference type="Proteomes" id="UP000430079"/>
    </source>
</evidence>
<dbReference type="SUPFAM" id="SSF103473">
    <property type="entry name" value="MFS general substrate transporter"/>
    <property type="match status" value="1"/>
</dbReference>
<dbReference type="GO" id="GO:0046677">
    <property type="term" value="P:response to antibiotic"/>
    <property type="evidence" value="ECO:0007669"/>
    <property type="project" value="UniProtKB-KW"/>
</dbReference>
<feature type="transmembrane region" description="Helical" evidence="10">
    <location>
        <begin position="169"/>
        <end position="188"/>
    </location>
</feature>
<name>A0A640SQM1_9ACTN</name>
<evidence type="ECO:0000256" key="3">
    <source>
        <dbReference type="ARBA" id="ARBA00022448"/>
    </source>
</evidence>
<feature type="transmembrane region" description="Helical" evidence="10">
    <location>
        <begin position="141"/>
        <end position="163"/>
    </location>
</feature>
<sequence length="484" mass="50595">MTSASEKDKLDPALRKLMGILIIGIIAVLLDTTIVNVAINTLRQELNVSVSTIQWVNTGYLLALGMVIPLTAWTVARFGAKRMWLFSLALFLIGSVLSGIAWDINSLIGFRVLQGIGGGLMFPILQTLLLQAAGAQRVGRLMAVVGMPAVVVPILGPVAGGLIISNASWRWIFFINIPICLIGLVMAWRGLPESSGRSKSGLDVLGLVLLSPALAGMLYGLSQVGAKGGFAHTSVIAPIAVGLALLAAFILHALRTDEPVVDVRLFRLRSFTGSGVLLFISGLSLYGVMMLLPLYYQQVGGHSALKTGLLLVPQGVGSLLTRGPAGRLTDKMGPRPVVLVGMALTALGMAAYTQAAHSPNYVVLSASLVILGAGLGAATVSVMTAAFQGLQPGQIPHASSATRILQQVGGSFGTAVLAVILQWQLSGHAQDAAGRAAAFGNTFWWVLGFAAVSVAPALLLPHRTRRPQPQSTVPAEATSESLSK</sequence>
<evidence type="ECO:0000256" key="4">
    <source>
        <dbReference type="ARBA" id="ARBA00022475"/>
    </source>
</evidence>
<feature type="transmembrane region" description="Helical" evidence="10">
    <location>
        <begin position="443"/>
        <end position="460"/>
    </location>
</feature>
<dbReference type="InterPro" id="IPR036259">
    <property type="entry name" value="MFS_trans_sf"/>
</dbReference>
<keyword evidence="6 10" id="KW-1133">Transmembrane helix</keyword>
<keyword evidence="13" id="KW-1185">Reference proteome</keyword>
<accession>A0A640SQM1</accession>
<feature type="transmembrane region" description="Helical" evidence="10">
    <location>
        <begin position="337"/>
        <end position="355"/>
    </location>
</feature>
<dbReference type="GO" id="GO:0022857">
    <property type="term" value="F:transmembrane transporter activity"/>
    <property type="evidence" value="ECO:0007669"/>
    <property type="project" value="InterPro"/>
</dbReference>
<evidence type="ECO:0000256" key="6">
    <source>
        <dbReference type="ARBA" id="ARBA00022989"/>
    </source>
</evidence>
<feature type="transmembrane region" description="Helical" evidence="10">
    <location>
        <begin position="275"/>
        <end position="296"/>
    </location>
</feature>
<feature type="transmembrane region" description="Helical" evidence="10">
    <location>
        <begin position="200"/>
        <end position="221"/>
    </location>
</feature>
<dbReference type="CDD" id="cd17503">
    <property type="entry name" value="MFS_LmrB_MDR_like"/>
    <property type="match status" value="1"/>
</dbReference>
<feature type="transmembrane region" description="Helical" evidence="10">
    <location>
        <begin position="59"/>
        <end position="76"/>
    </location>
</feature>
<dbReference type="PROSITE" id="PS50850">
    <property type="entry name" value="MFS"/>
    <property type="match status" value="1"/>
</dbReference>
<dbReference type="RefSeq" id="WP_190143932.1">
    <property type="nucleotide sequence ID" value="NZ_BLIO01000001.1"/>
</dbReference>
<dbReference type="Gene3D" id="1.20.1720.10">
    <property type="entry name" value="Multidrug resistance protein D"/>
    <property type="match status" value="1"/>
</dbReference>
<dbReference type="GO" id="GO:0005886">
    <property type="term" value="C:plasma membrane"/>
    <property type="evidence" value="ECO:0007669"/>
    <property type="project" value="UniProtKB-SubCell"/>
</dbReference>
<feature type="compositionally biased region" description="Polar residues" evidence="9">
    <location>
        <begin position="467"/>
        <end position="484"/>
    </location>
</feature>
<proteinExistence type="inferred from homology"/>
<comment type="similarity">
    <text evidence="2">Belongs to the major facilitator superfamily. EmrB family.</text>
</comment>
<protein>
    <submittedName>
        <fullName evidence="12">MFS transporter</fullName>
    </submittedName>
</protein>
<dbReference type="PANTHER" id="PTHR42718:SF9">
    <property type="entry name" value="MAJOR FACILITATOR SUPERFAMILY MULTIDRUG TRANSPORTER MFSC"/>
    <property type="match status" value="1"/>
</dbReference>
<evidence type="ECO:0000256" key="8">
    <source>
        <dbReference type="ARBA" id="ARBA00023251"/>
    </source>
</evidence>
<dbReference type="Proteomes" id="UP000430079">
    <property type="component" value="Unassembled WGS sequence"/>
</dbReference>
<gene>
    <name evidence="12" type="ORF">Sgleb_16640</name>
</gene>
<dbReference type="InterPro" id="IPR004638">
    <property type="entry name" value="EmrB-like"/>
</dbReference>
<reference evidence="12 13" key="1">
    <citation type="submission" date="2019-12" db="EMBL/GenBank/DDBJ databases">
        <title>Whole genome shotgun sequence of Streptomyces hygroscopicus subsp. glebosus NBRC 13786.</title>
        <authorList>
            <person name="Ichikawa N."/>
            <person name="Kimura A."/>
            <person name="Kitahashi Y."/>
            <person name="Komaki H."/>
            <person name="Tamura T."/>
        </authorList>
    </citation>
    <scope>NUCLEOTIDE SEQUENCE [LARGE SCALE GENOMIC DNA]</scope>
    <source>
        <strain evidence="12 13">NBRC 13786</strain>
    </source>
</reference>
<keyword evidence="5 10" id="KW-0812">Transmembrane</keyword>
<dbReference type="NCBIfam" id="TIGR00711">
    <property type="entry name" value="efflux_EmrB"/>
    <property type="match status" value="1"/>
</dbReference>
<feature type="transmembrane region" description="Helical" evidence="10">
    <location>
        <begin position="108"/>
        <end position="129"/>
    </location>
</feature>
<evidence type="ECO:0000256" key="10">
    <source>
        <dbReference type="SAM" id="Phobius"/>
    </source>
</evidence>
<dbReference type="PANTHER" id="PTHR42718">
    <property type="entry name" value="MAJOR FACILITATOR SUPERFAMILY MULTIDRUG TRANSPORTER MFSC"/>
    <property type="match status" value="1"/>
</dbReference>
<evidence type="ECO:0000256" key="5">
    <source>
        <dbReference type="ARBA" id="ARBA00022692"/>
    </source>
</evidence>
<dbReference type="EMBL" id="BLIO01000001">
    <property type="protein sequence ID" value="GFE13617.1"/>
    <property type="molecule type" value="Genomic_DNA"/>
</dbReference>
<evidence type="ECO:0000313" key="12">
    <source>
        <dbReference type="EMBL" id="GFE13617.1"/>
    </source>
</evidence>
<feature type="transmembrane region" description="Helical" evidence="10">
    <location>
        <begin position="20"/>
        <end position="39"/>
    </location>
</feature>
<feature type="domain" description="Major facilitator superfamily (MFS) profile" evidence="11">
    <location>
        <begin position="17"/>
        <end position="465"/>
    </location>
</feature>